<dbReference type="PROSITE" id="PS50883">
    <property type="entry name" value="EAL"/>
    <property type="match status" value="1"/>
</dbReference>
<evidence type="ECO:0000313" key="5">
    <source>
        <dbReference type="Proteomes" id="UP001139353"/>
    </source>
</evidence>
<accession>A0A9X1YQD5</accession>
<organism evidence="4 5">
    <name type="scientific">Scleromatobacter humisilvae</name>
    <dbReference type="NCBI Taxonomy" id="2897159"/>
    <lineage>
        <taxon>Bacteria</taxon>
        <taxon>Pseudomonadati</taxon>
        <taxon>Pseudomonadota</taxon>
        <taxon>Betaproteobacteria</taxon>
        <taxon>Burkholderiales</taxon>
        <taxon>Sphaerotilaceae</taxon>
        <taxon>Scleromatobacter</taxon>
    </lineage>
</organism>
<dbReference type="Pfam" id="PF00563">
    <property type="entry name" value="EAL"/>
    <property type="match status" value="1"/>
</dbReference>
<dbReference type="Gene3D" id="3.20.20.450">
    <property type="entry name" value="EAL domain"/>
    <property type="match status" value="1"/>
</dbReference>
<proteinExistence type="predicted"/>
<evidence type="ECO:0000259" key="2">
    <source>
        <dbReference type="PROSITE" id="PS50885"/>
    </source>
</evidence>
<dbReference type="Pfam" id="PF16448">
    <property type="entry name" value="LapD_MoxY_N"/>
    <property type="match status" value="1"/>
</dbReference>
<dbReference type="Gene3D" id="3.30.110.200">
    <property type="match status" value="1"/>
</dbReference>
<dbReference type="PANTHER" id="PTHR33121">
    <property type="entry name" value="CYCLIC DI-GMP PHOSPHODIESTERASE PDEF"/>
    <property type="match status" value="1"/>
</dbReference>
<dbReference type="Gene3D" id="6.20.270.20">
    <property type="entry name" value="LapD/MoxY periplasmic domain"/>
    <property type="match status" value="1"/>
</dbReference>
<dbReference type="InterPro" id="IPR042461">
    <property type="entry name" value="LapD_MoxY_peri_C"/>
</dbReference>
<dbReference type="InterPro" id="IPR003660">
    <property type="entry name" value="HAMP_dom"/>
</dbReference>
<dbReference type="GO" id="GO:0071111">
    <property type="term" value="F:cyclic-guanylate-specific phosphodiesterase activity"/>
    <property type="evidence" value="ECO:0007669"/>
    <property type="project" value="InterPro"/>
</dbReference>
<dbReference type="NCBIfam" id="TIGR00254">
    <property type="entry name" value="GGDEF"/>
    <property type="match status" value="1"/>
</dbReference>
<reference evidence="4" key="1">
    <citation type="submission" date="2021-11" db="EMBL/GenBank/DDBJ databases">
        <title>BS-T2-15 a new species belonging to the Comamonadaceae family isolated from the soil of a French oak forest.</title>
        <authorList>
            <person name="Mieszkin S."/>
            <person name="Alain K."/>
        </authorList>
    </citation>
    <scope>NUCLEOTIDE SEQUENCE</scope>
    <source>
        <strain evidence="4">BS-T2-15</strain>
    </source>
</reference>
<sequence>MSLIRQVWLLLSVTLLLAFAGAIGVSVHSARHYLQAQLVVKNNDTAQALALTLSQQKGNAELEELAIASQFDTGYYERIRLVGADGKTIVEKQAEPHAQKAPAWFVALLGLAPADGVAQVSDGWRQVGRLEVRSQAAFADDELWQSTLNTVGVLLLLVVGAGIFSTVGVNRIRVPLLRTVDQARAITERRFVTVDEPDMPELRNVTRAMNAMVGRVKAMFDEQAGQVELLRRQAHCDPLTGLSNRAHFLSRMKVMLDAEDGAASGALVMVRLVELQSLNRTLGRSATDRLLQDAAAAMVESSRRVPGAEVGRLNGSDFALALPDVESLRDAAADMSARLRSLLRVHDGGTHAVIGAVRWTHGAGMSTLLAAADQALARAESRGPHTVELDDNADSGALGEDAWRHRIQAALAERSAQLVDFPLVGRTGELVHHESPLRLRLGEEGALVSAAQWLPMARRAQLTADVDLLAIELALVAIGADAQPRSINVSPSSLSDSAFSTRVHALVVAHPAASPKLSLELAEAGAIRQLHLVRELAEQLHGSGTKIGLEHAGERLADTRGLLEAGLDFVKLDASLLLGLSSDEARAQHVAGTVRMLHGIGLRVYAEGVSEVDDAAALWAAGVDGLTGPVVQLGRGQG</sequence>
<dbReference type="InterPro" id="IPR043128">
    <property type="entry name" value="Rev_trsase/Diguanyl_cyclase"/>
</dbReference>
<protein>
    <submittedName>
        <fullName evidence="4">EAL domain-containing protein</fullName>
    </submittedName>
</protein>
<dbReference type="GO" id="GO:0016020">
    <property type="term" value="C:membrane"/>
    <property type="evidence" value="ECO:0007669"/>
    <property type="project" value="InterPro"/>
</dbReference>
<name>A0A9X1YQD5_9BURK</name>
<dbReference type="PROSITE" id="PS50887">
    <property type="entry name" value="GGDEF"/>
    <property type="match status" value="1"/>
</dbReference>
<dbReference type="Gene3D" id="3.30.70.270">
    <property type="match status" value="1"/>
</dbReference>
<dbReference type="EMBL" id="JAJLJH010000012">
    <property type="protein sequence ID" value="MCK9689218.1"/>
    <property type="molecule type" value="Genomic_DNA"/>
</dbReference>
<evidence type="ECO:0000313" key="4">
    <source>
        <dbReference type="EMBL" id="MCK9689218.1"/>
    </source>
</evidence>
<dbReference type="PROSITE" id="PS50885">
    <property type="entry name" value="HAMP"/>
    <property type="match status" value="1"/>
</dbReference>
<dbReference type="InterPro" id="IPR035919">
    <property type="entry name" value="EAL_sf"/>
</dbReference>
<dbReference type="InterPro" id="IPR032244">
    <property type="entry name" value="LapD_MoxY_N"/>
</dbReference>
<dbReference type="Pfam" id="PF00990">
    <property type="entry name" value="GGDEF"/>
    <property type="match status" value="1"/>
</dbReference>
<dbReference type="RefSeq" id="WP_275685264.1">
    <property type="nucleotide sequence ID" value="NZ_JAJLJH010000012.1"/>
</dbReference>
<dbReference type="SUPFAM" id="SSF55073">
    <property type="entry name" value="Nucleotide cyclase"/>
    <property type="match status" value="1"/>
</dbReference>
<feature type="domain" description="EAL" evidence="1">
    <location>
        <begin position="400"/>
        <end position="638"/>
    </location>
</feature>
<dbReference type="SUPFAM" id="SSF141868">
    <property type="entry name" value="EAL domain-like"/>
    <property type="match status" value="1"/>
</dbReference>
<dbReference type="InterPro" id="IPR050706">
    <property type="entry name" value="Cyclic-di-GMP_PDE-like"/>
</dbReference>
<feature type="domain" description="GGDEF" evidence="3">
    <location>
        <begin position="263"/>
        <end position="392"/>
    </location>
</feature>
<feature type="domain" description="HAMP" evidence="2">
    <location>
        <begin position="170"/>
        <end position="221"/>
    </location>
</feature>
<keyword evidence="5" id="KW-1185">Reference proteome</keyword>
<dbReference type="GO" id="GO:0007165">
    <property type="term" value="P:signal transduction"/>
    <property type="evidence" value="ECO:0007669"/>
    <property type="project" value="InterPro"/>
</dbReference>
<comment type="caution">
    <text evidence="4">The sequence shown here is derived from an EMBL/GenBank/DDBJ whole genome shotgun (WGS) entry which is preliminary data.</text>
</comment>
<dbReference type="InterPro" id="IPR029787">
    <property type="entry name" value="Nucleotide_cyclase"/>
</dbReference>
<dbReference type="InterPro" id="IPR001633">
    <property type="entry name" value="EAL_dom"/>
</dbReference>
<dbReference type="SMART" id="SM00267">
    <property type="entry name" value="GGDEF"/>
    <property type="match status" value="1"/>
</dbReference>
<dbReference type="Proteomes" id="UP001139353">
    <property type="component" value="Unassembled WGS sequence"/>
</dbReference>
<dbReference type="AlphaFoldDB" id="A0A9X1YQD5"/>
<dbReference type="SMART" id="SM00052">
    <property type="entry name" value="EAL"/>
    <property type="match status" value="1"/>
</dbReference>
<evidence type="ECO:0000259" key="1">
    <source>
        <dbReference type="PROSITE" id="PS50883"/>
    </source>
</evidence>
<dbReference type="PANTHER" id="PTHR33121:SF23">
    <property type="entry name" value="CYCLIC DI-GMP PHOSPHODIESTERASE PDEB"/>
    <property type="match status" value="1"/>
</dbReference>
<dbReference type="CDD" id="cd01948">
    <property type="entry name" value="EAL"/>
    <property type="match status" value="1"/>
</dbReference>
<dbReference type="InterPro" id="IPR000160">
    <property type="entry name" value="GGDEF_dom"/>
</dbReference>
<gene>
    <name evidence="4" type="ORF">LPC04_26170</name>
</gene>
<evidence type="ECO:0000259" key="3">
    <source>
        <dbReference type="PROSITE" id="PS50887"/>
    </source>
</evidence>